<dbReference type="SUPFAM" id="SSF53850">
    <property type="entry name" value="Periplasmic binding protein-like II"/>
    <property type="match status" value="1"/>
</dbReference>
<evidence type="ECO:0000256" key="2">
    <source>
        <dbReference type="ARBA" id="ARBA00022448"/>
    </source>
</evidence>
<keyword evidence="3" id="KW-0732">Signal</keyword>
<feature type="signal peptide" evidence="3">
    <location>
        <begin position="1"/>
        <end position="27"/>
    </location>
</feature>
<sequence>MTTSRRRPWGSLTVGVTVLAVALTGCAGGSGGSAGGGESKTITWLVDNTENTVTYAEQIAKDFNAANPNITVEVETRPQGGEGDNIVKTRLSTGDMADLFSYNSGSLFHQISPEQNLVPVTSEPYMANVSESFKPVVTAGKEVYGVPVGTGNAGAVLYNKKVYEKLGLSVPKTWSEFMANSRKIKGAGIAPIIQTYQTTWTSQLFVLGDFANVAAASPGFAADYTANKAKYATDSAAIKGFEHQEEAAKAGLFNEDFASATYAQGLEKLANGEGAQYPILSFALPEIKVTFPDKLNDIGLFPLPGEDASKNALTVWLPGGVYIPKSTKNLEEAKKFQAFIASKAGCDSQTKAVGANGPYLVKGCDLPADVPTAVKDMLPYFEDESRNSPALEYLSPVKGPALEQITVEVGSGIRSAKDAAALYDEDVKKQAKQLNLPGWN</sequence>
<keyword evidence="2" id="KW-0813">Transport</keyword>
<organism evidence="4">
    <name type="scientific">Arthrobacter sp. K5</name>
    <dbReference type="NCBI Taxonomy" id="2839623"/>
    <lineage>
        <taxon>Bacteria</taxon>
        <taxon>Bacillati</taxon>
        <taxon>Actinomycetota</taxon>
        <taxon>Actinomycetes</taxon>
        <taxon>Micrococcales</taxon>
        <taxon>Micrococcaceae</taxon>
        <taxon>Arthrobacter</taxon>
    </lineage>
</organism>
<dbReference type="InterPro" id="IPR006059">
    <property type="entry name" value="SBP"/>
</dbReference>
<evidence type="ECO:0000256" key="1">
    <source>
        <dbReference type="ARBA" id="ARBA00008520"/>
    </source>
</evidence>
<protein>
    <submittedName>
        <fullName evidence="4">Extracellular solute-binding protein</fullName>
    </submittedName>
</protein>
<dbReference type="EMBL" id="CP159279">
    <property type="protein sequence ID" value="XCH09757.1"/>
    <property type="molecule type" value="Genomic_DNA"/>
</dbReference>
<comment type="similarity">
    <text evidence="1">Belongs to the bacterial solute-binding protein 1 family.</text>
</comment>
<dbReference type="AlphaFoldDB" id="A0AAU8ELC0"/>
<dbReference type="PANTHER" id="PTHR43649">
    <property type="entry name" value="ARABINOSE-BINDING PROTEIN-RELATED"/>
    <property type="match status" value="1"/>
</dbReference>
<dbReference type="RefSeq" id="WP_353710484.1">
    <property type="nucleotide sequence ID" value="NZ_CP159279.1"/>
</dbReference>
<evidence type="ECO:0000256" key="3">
    <source>
        <dbReference type="SAM" id="SignalP"/>
    </source>
</evidence>
<feature type="chain" id="PRO_5043313858" evidence="3">
    <location>
        <begin position="28"/>
        <end position="440"/>
    </location>
</feature>
<name>A0AAU8ELC0_9MICC</name>
<evidence type="ECO:0000313" key="4">
    <source>
        <dbReference type="EMBL" id="XCH09757.1"/>
    </source>
</evidence>
<gene>
    <name evidence="4" type="ORF">ABRP34_12940</name>
</gene>
<dbReference type="PANTHER" id="PTHR43649:SF29">
    <property type="entry name" value="OSMOPROTECTIVE COMPOUNDS-BINDING PROTEIN GGTB"/>
    <property type="match status" value="1"/>
</dbReference>
<proteinExistence type="inferred from homology"/>
<dbReference type="Gene3D" id="3.40.190.10">
    <property type="entry name" value="Periplasmic binding protein-like II"/>
    <property type="match status" value="2"/>
</dbReference>
<accession>A0AAU8ELC0</accession>
<dbReference type="InterPro" id="IPR050490">
    <property type="entry name" value="Bact_solute-bd_prot1"/>
</dbReference>
<dbReference type="Pfam" id="PF01547">
    <property type="entry name" value="SBP_bac_1"/>
    <property type="match status" value="1"/>
</dbReference>
<dbReference type="PROSITE" id="PS51257">
    <property type="entry name" value="PROKAR_LIPOPROTEIN"/>
    <property type="match status" value="1"/>
</dbReference>
<reference evidence="4" key="1">
    <citation type="submission" date="2024-06" db="EMBL/GenBank/DDBJ databases">
        <title>Biodegradation of dimethachlon by Arthrobacter sp. K5: mechanistic insights and ecological implications.</title>
        <authorList>
            <person name="Hu S."/>
            <person name="Lu P."/>
        </authorList>
    </citation>
    <scope>NUCLEOTIDE SEQUENCE</scope>
    <source>
        <strain evidence="4">K5</strain>
    </source>
</reference>